<name>A0ABY5P780_9LACT</name>
<gene>
    <name evidence="4" type="ORF">NRE15_02805</name>
</gene>
<dbReference type="GO" id="GO:0016746">
    <property type="term" value="F:acyltransferase activity"/>
    <property type="evidence" value="ECO:0007669"/>
    <property type="project" value="UniProtKB-KW"/>
</dbReference>
<dbReference type="CDD" id="cd07989">
    <property type="entry name" value="LPLAT_AGPAT-like"/>
    <property type="match status" value="1"/>
</dbReference>
<dbReference type="SMART" id="SM00563">
    <property type="entry name" value="PlsC"/>
    <property type="match status" value="1"/>
</dbReference>
<proteinExistence type="predicted"/>
<dbReference type="PANTHER" id="PTHR10434">
    <property type="entry name" value="1-ACYL-SN-GLYCEROL-3-PHOSPHATE ACYLTRANSFERASE"/>
    <property type="match status" value="1"/>
</dbReference>
<dbReference type="SUPFAM" id="SSF69593">
    <property type="entry name" value="Glycerol-3-phosphate (1)-acyltransferase"/>
    <property type="match status" value="1"/>
</dbReference>
<evidence type="ECO:0000259" key="3">
    <source>
        <dbReference type="SMART" id="SM00563"/>
    </source>
</evidence>
<dbReference type="Proteomes" id="UP001315967">
    <property type="component" value="Chromosome"/>
</dbReference>
<keyword evidence="1" id="KW-0808">Transferase</keyword>
<feature type="domain" description="Phospholipid/glycerol acyltransferase" evidence="3">
    <location>
        <begin position="36"/>
        <end position="146"/>
    </location>
</feature>
<keyword evidence="5" id="KW-1185">Reference proteome</keyword>
<organism evidence="4 5">
    <name type="scientific">Fundicoccus culcitae</name>
    <dbReference type="NCBI Taxonomy" id="2969821"/>
    <lineage>
        <taxon>Bacteria</taxon>
        <taxon>Bacillati</taxon>
        <taxon>Bacillota</taxon>
        <taxon>Bacilli</taxon>
        <taxon>Lactobacillales</taxon>
        <taxon>Aerococcaceae</taxon>
        <taxon>Fundicoccus</taxon>
    </lineage>
</organism>
<keyword evidence="2 4" id="KW-0012">Acyltransferase</keyword>
<dbReference type="Pfam" id="PF01553">
    <property type="entry name" value="Acyltransferase"/>
    <property type="match status" value="1"/>
</dbReference>
<dbReference type="PANTHER" id="PTHR10434:SF40">
    <property type="entry name" value="1-ACYL-SN-GLYCEROL-3-PHOSPHATE ACYLTRANSFERASE"/>
    <property type="match status" value="1"/>
</dbReference>
<evidence type="ECO:0000313" key="5">
    <source>
        <dbReference type="Proteomes" id="UP001315967"/>
    </source>
</evidence>
<accession>A0ABY5P780</accession>
<evidence type="ECO:0000313" key="4">
    <source>
        <dbReference type="EMBL" id="UUX34598.1"/>
    </source>
</evidence>
<dbReference type="RefSeq" id="WP_313794098.1">
    <property type="nucleotide sequence ID" value="NZ_CP102453.1"/>
</dbReference>
<dbReference type="EMBL" id="CP102453">
    <property type="protein sequence ID" value="UUX34598.1"/>
    <property type="molecule type" value="Genomic_DNA"/>
</dbReference>
<reference evidence="4 5" key="1">
    <citation type="submission" date="2022-08" db="EMBL/GenBank/DDBJ databases">
        <title>Aerococcaceae sp. nov isolated from spoiled eye mask.</title>
        <authorList>
            <person name="Zhou G."/>
            <person name="Xie X.-B."/>
            <person name="Shi Q.-S."/>
            <person name="Wang Y.-S."/>
            <person name="Wen X."/>
            <person name="Peng H."/>
            <person name="Yang X.-J."/>
            <person name="Tao H.-B."/>
            <person name="Huang X.-M."/>
        </authorList>
    </citation>
    <scope>NUCLEOTIDE SEQUENCE [LARGE SCALE GENOMIC DNA]</scope>
    <source>
        <strain evidence="5">DM20194951</strain>
    </source>
</reference>
<protein>
    <submittedName>
        <fullName evidence="4">1-acyl-sn-glycerol-3-phosphate acyltransferase</fullName>
    </submittedName>
</protein>
<dbReference type="InterPro" id="IPR002123">
    <property type="entry name" value="Plipid/glycerol_acylTrfase"/>
</dbReference>
<sequence>MSFYTFMVKVFYVLFIIFNGKPHVEGKEHLENIDASILTSTHRSMTDPFFVAFVAAPHEVSFMAKQSLFQNKLLNYLLTKANVFPINREKPSTKTIRHAADELNEHNRHLGIFATGSRYSTEIKSGTAFIQRLSKKNIIPIAIQPPIGFWQFISRKKAKIAIGSPIEYDPSKKYTKEELAEIDALIGQRFDELDKQLDPTYVYQVPTKTEK</sequence>
<evidence type="ECO:0000256" key="1">
    <source>
        <dbReference type="ARBA" id="ARBA00022679"/>
    </source>
</evidence>
<evidence type="ECO:0000256" key="2">
    <source>
        <dbReference type="ARBA" id="ARBA00023315"/>
    </source>
</evidence>